<evidence type="ECO:0000256" key="5">
    <source>
        <dbReference type="HAMAP-Rule" id="MF_00378"/>
    </source>
</evidence>
<keyword evidence="2 5" id="KW-0540">Nuclease</keyword>
<dbReference type="EMBL" id="MFNF01000019">
    <property type="protein sequence ID" value="OGH02803.1"/>
    <property type="molecule type" value="Genomic_DNA"/>
</dbReference>
<dbReference type="GO" id="GO:0008855">
    <property type="term" value="F:exodeoxyribonuclease VII activity"/>
    <property type="evidence" value="ECO:0007669"/>
    <property type="project" value="UniProtKB-UniRule"/>
</dbReference>
<dbReference type="InterPro" id="IPR025824">
    <property type="entry name" value="OB-fold_nuc-bd_dom"/>
</dbReference>
<comment type="subunit">
    <text evidence="5">Heterooligomer composed of large and small subunits.</text>
</comment>
<comment type="similarity">
    <text evidence="5 6">Belongs to the XseA family.</text>
</comment>
<dbReference type="GO" id="GO:0006308">
    <property type="term" value="P:DNA catabolic process"/>
    <property type="evidence" value="ECO:0007669"/>
    <property type="project" value="UniProtKB-UniRule"/>
</dbReference>
<dbReference type="InterPro" id="IPR020579">
    <property type="entry name" value="Exonuc_VII_lsu_C"/>
</dbReference>
<gene>
    <name evidence="5" type="primary">xseA</name>
    <name evidence="9" type="ORF">A2557_03025</name>
</gene>
<reference evidence="9 10" key="1">
    <citation type="journal article" date="2016" name="Nat. Commun.">
        <title>Thousands of microbial genomes shed light on interconnected biogeochemical processes in an aquifer system.</title>
        <authorList>
            <person name="Anantharaman K."/>
            <person name="Brown C.T."/>
            <person name="Hug L.A."/>
            <person name="Sharon I."/>
            <person name="Castelle C.J."/>
            <person name="Probst A.J."/>
            <person name="Thomas B.C."/>
            <person name="Singh A."/>
            <person name="Wilkins M.J."/>
            <person name="Karaoz U."/>
            <person name="Brodie E.L."/>
            <person name="Williams K.H."/>
            <person name="Hubbard S.S."/>
            <person name="Banfield J.F."/>
        </authorList>
    </citation>
    <scope>NUCLEOTIDE SEQUENCE [LARGE SCALE GENOMIC DNA]</scope>
</reference>
<dbReference type="InterPro" id="IPR003753">
    <property type="entry name" value="Exonuc_VII_L"/>
</dbReference>
<dbReference type="AlphaFoldDB" id="A0A1F6GXA3"/>
<keyword evidence="4 5" id="KW-0269">Exonuclease</keyword>
<comment type="catalytic activity">
    <reaction evidence="5 6">
        <text>Exonucleolytic cleavage in either 5'- to 3'- or 3'- to 5'-direction to yield nucleoside 5'-phosphates.</text>
        <dbReference type="EC" id="3.1.11.6"/>
    </reaction>
</comment>
<keyword evidence="1 5" id="KW-0963">Cytoplasm</keyword>
<evidence type="ECO:0000256" key="3">
    <source>
        <dbReference type="ARBA" id="ARBA00022801"/>
    </source>
</evidence>
<comment type="caution">
    <text evidence="9">The sequence shown here is derived from an EMBL/GenBank/DDBJ whole genome shotgun (WGS) entry which is preliminary data.</text>
</comment>
<dbReference type="GO" id="GO:0009318">
    <property type="term" value="C:exodeoxyribonuclease VII complex"/>
    <property type="evidence" value="ECO:0007669"/>
    <property type="project" value="UniProtKB-UniRule"/>
</dbReference>
<sequence length="453" mass="49790">MADQPVYSVGQLTQELKRLLELRFAHLAVRGEISSLSRPGSGHQYFTLKDSQAQLSCAFFKNSAARCPFVLEEGMEVVLQGRISLYEPRGSYQLIVESVLPVGAGALQLAYEQLKAKLEAQGLFDLARKRPLPWLPKGIGIITSPTGAVIQDLLSILGRRCPSVPLLIYPSLVQGETAAASLKRGIEVMGQREELDLIILARGGGSFEDLWAFNDEALAQAIFRCPLPVVSAVGHETDFTIADFVADLRAPTPSAAAELVVPLEEEILARLKETERLLVRAVRRAVTGWRQRLEAQSKRLRNPAWVIEAQAQRVDDWTLRLKGALDQKILSQQHRLALLGERLEGHNPKAQLAHRTERLAGLEKRLALWAKTGVKAPLGKLAGLKDRLHLASPLSALRRGYAAAKDPQGRLLKSVTQTQVGQKIQLFLSDGQVRAEVLEVTAQKTALPPNGEK</sequence>
<evidence type="ECO:0000256" key="6">
    <source>
        <dbReference type="RuleBase" id="RU004355"/>
    </source>
</evidence>
<protein>
    <recommendedName>
        <fullName evidence="5">Exodeoxyribonuclease 7 large subunit</fullName>
        <ecNumber evidence="5">3.1.11.6</ecNumber>
    </recommendedName>
    <alternativeName>
        <fullName evidence="5">Exodeoxyribonuclease VII large subunit</fullName>
        <shortName evidence="5">Exonuclease VII large subunit</shortName>
    </alternativeName>
</protein>
<evidence type="ECO:0000313" key="10">
    <source>
        <dbReference type="Proteomes" id="UP000177583"/>
    </source>
</evidence>
<proteinExistence type="inferred from homology"/>
<evidence type="ECO:0000313" key="9">
    <source>
        <dbReference type="EMBL" id="OGH02803.1"/>
    </source>
</evidence>
<dbReference type="Proteomes" id="UP000177583">
    <property type="component" value="Unassembled WGS sequence"/>
</dbReference>
<dbReference type="GO" id="GO:0003676">
    <property type="term" value="F:nucleic acid binding"/>
    <property type="evidence" value="ECO:0007669"/>
    <property type="project" value="InterPro"/>
</dbReference>
<dbReference type="HAMAP" id="MF_00378">
    <property type="entry name" value="Exonuc_7_L"/>
    <property type="match status" value="1"/>
</dbReference>
<accession>A0A1F6GXA3</accession>
<feature type="domain" description="OB-fold nucleic acid binding" evidence="8">
    <location>
        <begin position="7"/>
        <end position="99"/>
    </location>
</feature>
<dbReference type="NCBIfam" id="TIGR00237">
    <property type="entry name" value="xseA"/>
    <property type="match status" value="1"/>
</dbReference>
<evidence type="ECO:0000256" key="2">
    <source>
        <dbReference type="ARBA" id="ARBA00022722"/>
    </source>
</evidence>
<comment type="subcellular location">
    <subcellularLocation>
        <location evidence="5 6">Cytoplasm</location>
    </subcellularLocation>
</comment>
<dbReference type="GO" id="GO:0005737">
    <property type="term" value="C:cytoplasm"/>
    <property type="evidence" value="ECO:0007669"/>
    <property type="project" value="UniProtKB-SubCell"/>
</dbReference>
<evidence type="ECO:0000259" key="7">
    <source>
        <dbReference type="Pfam" id="PF02601"/>
    </source>
</evidence>
<evidence type="ECO:0000259" key="8">
    <source>
        <dbReference type="Pfam" id="PF13742"/>
    </source>
</evidence>
<feature type="domain" description="Exonuclease VII large subunit C-terminal" evidence="7">
    <location>
        <begin position="123"/>
        <end position="435"/>
    </location>
</feature>
<dbReference type="PANTHER" id="PTHR30008">
    <property type="entry name" value="EXODEOXYRIBONUCLEASE 7 LARGE SUBUNIT"/>
    <property type="match status" value="1"/>
</dbReference>
<keyword evidence="3 5" id="KW-0378">Hydrolase</keyword>
<dbReference type="Pfam" id="PF02601">
    <property type="entry name" value="Exonuc_VII_L"/>
    <property type="match status" value="1"/>
</dbReference>
<name>A0A1F6GXA3_9PROT</name>
<dbReference type="CDD" id="cd04489">
    <property type="entry name" value="ExoVII_LU_OBF"/>
    <property type="match status" value="1"/>
</dbReference>
<dbReference type="PANTHER" id="PTHR30008:SF0">
    <property type="entry name" value="EXODEOXYRIBONUCLEASE 7 LARGE SUBUNIT"/>
    <property type="match status" value="1"/>
</dbReference>
<organism evidence="9 10">
    <name type="scientific">Candidatus Lambdaproteobacteria bacterium RIFOXYD2_FULL_56_26</name>
    <dbReference type="NCBI Taxonomy" id="1817773"/>
    <lineage>
        <taxon>Bacteria</taxon>
        <taxon>Pseudomonadati</taxon>
        <taxon>Pseudomonadota</taxon>
        <taxon>Candidatus Lambdaproteobacteria</taxon>
    </lineage>
</organism>
<evidence type="ECO:0000256" key="4">
    <source>
        <dbReference type="ARBA" id="ARBA00022839"/>
    </source>
</evidence>
<comment type="function">
    <text evidence="5">Bidirectionally degrades single-stranded DNA into large acid-insoluble oligonucleotides, which are then degraded further into small acid-soluble oligonucleotides.</text>
</comment>
<dbReference type="EC" id="3.1.11.6" evidence="5"/>
<evidence type="ECO:0000256" key="1">
    <source>
        <dbReference type="ARBA" id="ARBA00022490"/>
    </source>
</evidence>
<dbReference type="Pfam" id="PF13742">
    <property type="entry name" value="tRNA_anti_2"/>
    <property type="match status" value="1"/>
</dbReference>